<feature type="domain" description="3-octaprenyl-4-hydroxybenzoate carboxy-lyase-like Rift-related" evidence="2">
    <location>
        <begin position="92"/>
        <end position="288"/>
    </location>
</feature>
<dbReference type="STRING" id="908809.ABG79_00388"/>
<evidence type="ECO:0000313" key="6">
    <source>
        <dbReference type="Proteomes" id="UP000052015"/>
    </source>
</evidence>
<dbReference type="EC" id="4.1.1.-" evidence="5"/>
<evidence type="ECO:0000259" key="3">
    <source>
        <dbReference type="Pfam" id="PF20695"/>
    </source>
</evidence>
<gene>
    <name evidence="5" type="primary">bsdC</name>
    <name evidence="5" type="ORF">ABG79_00388</name>
</gene>
<dbReference type="Pfam" id="PF01977">
    <property type="entry name" value="UbiD"/>
    <property type="match status" value="1"/>
</dbReference>
<dbReference type="InterPro" id="IPR002830">
    <property type="entry name" value="UbiD"/>
</dbReference>
<keyword evidence="6" id="KW-1185">Reference proteome</keyword>
<dbReference type="PANTHER" id="PTHR30108">
    <property type="entry name" value="3-OCTAPRENYL-4-HYDROXYBENZOATE CARBOXY-LYASE-RELATED"/>
    <property type="match status" value="1"/>
</dbReference>
<dbReference type="SUPFAM" id="SSF50475">
    <property type="entry name" value="FMN-binding split barrel"/>
    <property type="match status" value="1"/>
</dbReference>
<proteinExistence type="inferred from homology"/>
<feature type="domain" description="3-octaprenyl-4-hydroxybenzoate carboxy-lyase-like N-terminal" evidence="3">
    <location>
        <begin position="6"/>
        <end position="82"/>
    </location>
</feature>
<dbReference type="GO" id="GO:0016831">
    <property type="term" value="F:carboxy-lyase activity"/>
    <property type="evidence" value="ECO:0007669"/>
    <property type="project" value="InterPro"/>
</dbReference>
<dbReference type="PATRIC" id="fig|908809.3.peg.391"/>
<dbReference type="Proteomes" id="UP000052015">
    <property type="component" value="Unassembled WGS sequence"/>
</dbReference>
<reference evidence="5 6" key="1">
    <citation type="submission" date="2015-09" db="EMBL/GenBank/DDBJ databases">
        <title>Draft genome sequence of a Caloramator mitchellensis, a moderate thermophile from the Great Artesian Basin of Australia.</title>
        <authorList>
            <person name="Patel B.K."/>
        </authorList>
    </citation>
    <scope>NUCLEOTIDE SEQUENCE [LARGE SCALE GENOMIC DNA]</scope>
    <source>
        <strain evidence="5 6">VF08</strain>
    </source>
</reference>
<dbReference type="Gene3D" id="3.40.1670.10">
    <property type="entry name" value="UbiD C-terminal domain-like"/>
    <property type="match status" value="1"/>
</dbReference>
<dbReference type="SUPFAM" id="SSF143968">
    <property type="entry name" value="UbiD C-terminal domain-like"/>
    <property type="match status" value="1"/>
</dbReference>
<dbReference type="InterPro" id="IPR049383">
    <property type="entry name" value="UbiD-like_N"/>
</dbReference>
<comment type="similarity">
    <text evidence="1">Belongs to the UbiD family.</text>
</comment>
<accession>A0A0R3JVL0</accession>
<dbReference type="EMBL" id="LKHP01000002">
    <property type="protein sequence ID" value="KRQ87587.1"/>
    <property type="molecule type" value="Genomic_DNA"/>
</dbReference>
<keyword evidence="5" id="KW-0456">Lyase</keyword>
<feature type="domain" description="3-octaprenyl-4-hydroxybenzoate carboxy-lyase-like C-terminal" evidence="4">
    <location>
        <begin position="294"/>
        <end position="413"/>
    </location>
</feature>
<evidence type="ECO:0000259" key="4">
    <source>
        <dbReference type="Pfam" id="PF20696"/>
    </source>
</evidence>
<dbReference type="NCBIfam" id="TIGR00148">
    <property type="entry name" value="UbiD family decarboxylase"/>
    <property type="match status" value="1"/>
</dbReference>
<dbReference type="InterPro" id="IPR048304">
    <property type="entry name" value="UbiD_Rift_dom"/>
</dbReference>
<evidence type="ECO:0000259" key="2">
    <source>
        <dbReference type="Pfam" id="PF01977"/>
    </source>
</evidence>
<organism evidence="5 6">
    <name type="scientific">Caloramator mitchellensis</name>
    <dbReference type="NCBI Taxonomy" id="908809"/>
    <lineage>
        <taxon>Bacteria</taxon>
        <taxon>Bacillati</taxon>
        <taxon>Bacillota</taxon>
        <taxon>Clostridia</taxon>
        <taxon>Eubacteriales</taxon>
        <taxon>Clostridiaceae</taxon>
        <taxon>Caloramator</taxon>
    </lineage>
</organism>
<evidence type="ECO:0000256" key="1">
    <source>
        <dbReference type="ARBA" id="ARBA00010021"/>
    </source>
</evidence>
<dbReference type="Pfam" id="PF20695">
    <property type="entry name" value="UbiD_N"/>
    <property type="match status" value="1"/>
</dbReference>
<evidence type="ECO:0000313" key="5">
    <source>
        <dbReference type="EMBL" id="KRQ87587.1"/>
    </source>
</evidence>
<dbReference type="AlphaFoldDB" id="A0A0R3JVL0"/>
<name>A0A0R3JVL0_CALMK</name>
<sequence length="439" mass="50023">MLRFELERLRQMGLLLETDVEVDAKFELGGILKKLKNKRPVLFNRVKGYKMPVCAALYTDREAVYKLSNISHEDRIYKLMDAIANPKPFKVVDRGPVMENIITGNIDIRKFPHPYFHEKDSSTYITAGMLVVKDIKTGRRYTSIRRFQVIDRNKISALIASPYLINQFLEMEKMNRPLEVAIVIGYDVPFLLASQVSSELYGVDKYEIDSALRGEPLEVVKCKTIDLEVPAHAEIVLEGVMVPNKREMEGPFGELMGYYGEQKMHPYIEIKAIMHRNNPIYQAAFPCREEHLANGLLREVELYYALKRLVDVKDVHVTLSGGYRFHAIASINKKQEGDGKTAIIGALSSIKDLKHVVIVDDDIDIFDNEDVELAIATRFQSSRDLVLIPEACGSGLDPSHTTRGVSDKMGLDATRPLNNERFERCRIPGLENIDLRKYF</sequence>
<comment type="caution">
    <text evidence="5">The sequence shown here is derived from an EMBL/GenBank/DDBJ whole genome shotgun (WGS) entry which is preliminary data.</text>
</comment>
<dbReference type="GO" id="GO:0005737">
    <property type="term" value="C:cytoplasm"/>
    <property type="evidence" value="ECO:0007669"/>
    <property type="project" value="TreeGrafter"/>
</dbReference>
<dbReference type="PANTHER" id="PTHR30108:SF21">
    <property type="entry name" value="4-HYDROXYBENZOATE DECARBOXYLASE"/>
    <property type="match status" value="1"/>
</dbReference>
<protein>
    <submittedName>
        <fullName evidence="5">Phenolic acid decarboxylase subunit C</fullName>
        <ecNumber evidence="5">4.1.1.-</ecNumber>
    </submittedName>
</protein>
<dbReference type="InterPro" id="IPR049381">
    <property type="entry name" value="UbiD-like_C"/>
</dbReference>
<dbReference type="Pfam" id="PF20696">
    <property type="entry name" value="UbiD_C"/>
    <property type="match status" value="1"/>
</dbReference>